<dbReference type="AlphaFoldDB" id="A0AAD6PUB5"/>
<evidence type="ECO:0000313" key="3">
    <source>
        <dbReference type="Proteomes" id="UP001164929"/>
    </source>
</evidence>
<keyword evidence="1" id="KW-0175">Coiled coil</keyword>
<dbReference type="EMBL" id="JAQIZT010000017">
    <property type="protein sequence ID" value="KAJ6959832.1"/>
    <property type="molecule type" value="Genomic_DNA"/>
</dbReference>
<evidence type="ECO:0000313" key="2">
    <source>
        <dbReference type="EMBL" id="KAJ6959832.1"/>
    </source>
</evidence>
<dbReference type="Proteomes" id="UP001164929">
    <property type="component" value="Chromosome 17"/>
</dbReference>
<dbReference type="PANTHER" id="PTHR43977">
    <property type="entry name" value="STRUCTURAL MAINTENANCE OF CHROMOSOMES PROTEIN 3"/>
    <property type="match status" value="1"/>
</dbReference>
<reference evidence="2" key="1">
    <citation type="journal article" date="2023" name="Mol. Ecol. Resour.">
        <title>Chromosome-level genome assembly of a triploid poplar Populus alba 'Berolinensis'.</title>
        <authorList>
            <person name="Chen S."/>
            <person name="Yu Y."/>
            <person name="Wang X."/>
            <person name="Wang S."/>
            <person name="Zhang T."/>
            <person name="Zhou Y."/>
            <person name="He R."/>
            <person name="Meng N."/>
            <person name="Wang Y."/>
            <person name="Liu W."/>
            <person name="Liu Z."/>
            <person name="Liu J."/>
            <person name="Guo Q."/>
            <person name="Huang H."/>
            <person name="Sederoff R.R."/>
            <person name="Wang G."/>
            <person name="Qu G."/>
            <person name="Chen S."/>
        </authorList>
    </citation>
    <scope>NUCLEOTIDE SEQUENCE</scope>
    <source>
        <strain evidence="2">SC-2020</strain>
    </source>
</reference>
<comment type="caution">
    <text evidence="2">The sequence shown here is derived from an EMBL/GenBank/DDBJ whole genome shotgun (WGS) entry which is preliminary data.</text>
</comment>
<evidence type="ECO:0000256" key="1">
    <source>
        <dbReference type="SAM" id="Coils"/>
    </source>
</evidence>
<protein>
    <submittedName>
        <fullName evidence="2">Uncharacterized protein</fullName>
    </submittedName>
</protein>
<name>A0AAD6PUB5_9ROSI</name>
<feature type="coiled-coil region" evidence="1">
    <location>
        <begin position="235"/>
        <end position="265"/>
    </location>
</feature>
<proteinExistence type="predicted"/>
<keyword evidence="3" id="KW-1185">Reference proteome</keyword>
<sequence>MMEKTLKNSSFPRQKITSRYKWSVKELHKMLHWCNEQLQQFNHVNKKALDQHVNLIEKQEELQISDLFQTYIVNDRHQLLHVGAGHRVLFAFVEIVFDNSDKCVSAILRAGHQVLYAFVEIVFDNSNNRIPDVFFNCYLLESSTSSMLAVSASTIWDHLHFRWPPQIAADLTIFVIVNELKEARDFILHIRRRDLYQFCNEFSVPKDKLEHFKDITPQDIVCSQDDATISRVLAMLKCKREIQDAHEESKDLEKLEVDGNDLRERISGHIQAKVSNSNKEKNSNAFRMMLQSNLIFYKEIQDAYEESKDLEKDVHEESKDLEKVLKDLTKEVYEFSREKEEAEKRQTKTIKSLTELEVDRKDLRGRISRHIQANDDATKQLDILQREIQDAHEDSKNLETVLKDLTKEVQEFSREQEEAERQ</sequence>
<feature type="coiled-coil region" evidence="1">
    <location>
        <begin position="300"/>
        <end position="422"/>
    </location>
</feature>
<organism evidence="2 3">
    <name type="scientific">Populus alba x Populus x berolinensis</name>
    <dbReference type="NCBI Taxonomy" id="444605"/>
    <lineage>
        <taxon>Eukaryota</taxon>
        <taxon>Viridiplantae</taxon>
        <taxon>Streptophyta</taxon>
        <taxon>Embryophyta</taxon>
        <taxon>Tracheophyta</taxon>
        <taxon>Spermatophyta</taxon>
        <taxon>Magnoliopsida</taxon>
        <taxon>eudicotyledons</taxon>
        <taxon>Gunneridae</taxon>
        <taxon>Pentapetalae</taxon>
        <taxon>rosids</taxon>
        <taxon>fabids</taxon>
        <taxon>Malpighiales</taxon>
        <taxon>Salicaceae</taxon>
        <taxon>Saliceae</taxon>
        <taxon>Populus</taxon>
    </lineage>
</organism>
<gene>
    <name evidence="2" type="ORF">NC653_038020</name>
</gene>
<accession>A0AAD6PUB5</accession>